<dbReference type="KEGG" id="stsi:A4E84_21265"/>
<dbReference type="Gene3D" id="2.40.110.10">
    <property type="entry name" value="Butyryl-CoA Dehydrogenase, subunit A, domain 2"/>
    <property type="match status" value="1"/>
</dbReference>
<accession>A0A143C305</accession>
<dbReference type="STRING" id="1783515.A4E84_21265"/>
<dbReference type="GO" id="GO:0016712">
    <property type="term" value="F:oxidoreductase activity, acting on paired donors, with incorporation or reduction of molecular oxygen, reduced flavin or flavoprotein as one donor, and incorporation of one atom of oxygen"/>
    <property type="evidence" value="ECO:0007669"/>
    <property type="project" value="TreeGrafter"/>
</dbReference>
<dbReference type="GO" id="GO:0005737">
    <property type="term" value="C:cytoplasm"/>
    <property type="evidence" value="ECO:0007669"/>
    <property type="project" value="TreeGrafter"/>
</dbReference>
<gene>
    <name evidence="3" type="ORF">A4E84_21265</name>
</gene>
<name>A0A143C305_9ACTN</name>
<dbReference type="RefSeq" id="WP_062928111.1">
    <property type="nucleotide sequence ID" value="NZ_CP015098.1"/>
</dbReference>
<keyword evidence="1" id="KW-0560">Oxidoreductase</keyword>
<dbReference type="InterPro" id="IPR037069">
    <property type="entry name" value="AcylCoA_DH/ox_N_sf"/>
</dbReference>
<dbReference type="AlphaFoldDB" id="A0A143C305"/>
<dbReference type="GO" id="GO:0033539">
    <property type="term" value="P:fatty acid beta-oxidation using acyl-CoA dehydrogenase"/>
    <property type="evidence" value="ECO:0007669"/>
    <property type="project" value="TreeGrafter"/>
</dbReference>
<dbReference type="SUPFAM" id="SSF47203">
    <property type="entry name" value="Acyl-CoA dehydrogenase C-terminal domain-like"/>
    <property type="match status" value="1"/>
</dbReference>
<dbReference type="Gene3D" id="1.20.140.10">
    <property type="entry name" value="Butyryl-CoA Dehydrogenase, subunit A, domain 3"/>
    <property type="match status" value="1"/>
</dbReference>
<feature type="domain" description="Acyl-CoA dehydrogenase C-terminal" evidence="2">
    <location>
        <begin position="236"/>
        <end position="355"/>
    </location>
</feature>
<dbReference type="Proteomes" id="UP000076096">
    <property type="component" value="Chromosome"/>
</dbReference>
<dbReference type="Gene3D" id="1.10.540.10">
    <property type="entry name" value="Acyl-CoA dehydrogenase/oxidase, N-terminal domain"/>
    <property type="match status" value="1"/>
</dbReference>
<dbReference type="InterPro" id="IPR046373">
    <property type="entry name" value="Acyl-CoA_Oxase/DH_mid-dom_sf"/>
</dbReference>
<dbReference type="SUPFAM" id="SSF56645">
    <property type="entry name" value="Acyl-CoA dehydrogenase NM domain-like"/>
    <property type="match status" value="1"/>
</dbReference>
<dbReference type="InterPro" id="IPR036250">
    <property type="entry name" value="AcylCo_DH-like_C"/>
</dbReference>
<evidence type="ECO:0000256" key="1">
    <source>
        <dbReference type="ARBA" id="ARBA00023002"/>
    </source>
</evidence>
<protein>
    <submittedName>
        <fullName evidence="3">Oxidoreductase</fullName>
    </submittedName>
</protein>
<dbReference type="PANTHER" id="PTHR48083:SF19">
    <property type="entry name" value="FLAVIN-DEPENDENT MONOOXYGENASE, OXYGENASE SUBUNIT HSAA"/>
    <property type="match status" value="1"/>
</dbReference>
<evidence type="ECO:0000313" key="3">
    <source>
        <dbReference type="EMBL" id="AMW11804.1"/>
    </source>
</evidence>
<dbReference type="PIRSF" id="PIRSF016578">
    <property type="entry name" value="HsaA"/>
    <property type="match status" value="1"/>
</dbReference>
<proteinExistence type="predicted"/>
<evidence type="ECO:0000259" key="2">
    <source>
        <dbReference type="Pfam" id="PF08028"/>
    </source>
</evidence>
<evidence type="ECO:0000313" key="4">
    <source>
        <dbReference type="Proteomes" id="UP000076096"/>
    </source>
</evidence>
<dbReference type="InterPro" id="IPR009100">
    <property type="entry name" value="AcylCoA_DH/oxidase_NM_dom_sf"/>
</dbReference>
<dbReference type="PANTHER" id="PTHR48083">
    <property type="entry name" value="MEDIUM-CHAIN SPECIFIC ACYL-COA DEHYDROGENASE, MITOCHONDRIAL-RELATED"/>
    <property type="match status" value="1"/>
</dbReference>
<dbReference type="EMBL" id="CP015098">
    <property type="protein sequence ID" value="AMW11804.1"/>
    <property type="molecule type" value="Genomic_DNA"/>
</dbReference>
<reference evidence="4" key="1">
    <citation type="submission" date="2016-04" db="EMBL/GenBank/DDBJ databases">
        <authorList>
            <person name="Zhang B."/>
        </authorList>
    </citation>
    <scope>NUCLEOTIDE SEQUENCE [LARGE SCALE GENOMIC DNA]</scope>
    <source>
        <strain evidence="4">S10</strain>
    </source>
</reference>
<dbReference type="GO" id="GO:0050660">
    <property type="term" value="F:flavin adenine dinucleotide binding"/>
    <property type="evidence" value="ECO:0007669"/>
    <property type="project" value="InterPro"/>
</dbReference>
<keyword evidence="4" id="KW-1185">Reference proteome</keyword>
<dbReference type="GO" id="GO:0003995">
    <property type="term" value="F:acyl-CoA dehydrogenase activity"/>
    <property type="evidence" value="ECO:0007669"/>
    <property type="project" value="TreeGrafter"/>
</dbReference>
<dbReference type="Pfam" id="PF08028">
    <property type="entry name" value="Acyl-CoA_dh_2"/>
    <property type="match status" value="1"/>
</dbReference>
<dbReference type="InterPro" id="IPR013107">
    <property type="entry name" value="Acyl-CoA_DH_C"/>
</dbReference>
<dbReference type="InterPro" id="IPR050741">
    <property type="entry name" value="Acyl-CoA_dehydrogenase"/>
</dbReference>
<sequence>MLIDDPERAALRTPLRDLSALTATARRDAPVAEERRALTADAVDALTRAGFPRHFVPGRFGGEAGEFVPLVAGVADAGEACAATAWCAALFAAHGRLAAYLPPEGQREVWADGPDVRIAAAVVPPQGAAVAVDGGWRLDGAWRPASGVDHADWILLASWTDGEEGREHRIFAVPRAQVTVEDTWHSLGLRGTGSNTVRCEGLVVPRHRTYTLDALLRSRPGAARCHTVPYPMVAALMFAAPLLGAARGALRAWTGERLAAERRHPAAHTVLARASARIHAAGLLLTGAAERADRGEITPLAVAENRRDATAAATLCREAVDALFHASGLRAQSPDSAVQRAWRDATAIAAHAALDPDAAARAYAEAVLSPAGGDGP</sequence>
<organism evidence="3 4">
    <name type="scientific">Streptomyces qaidamensis</name>
    <dbReference type="NCBI Taxonomy" id="1783515"/>
    <lineage>
        <taxon>Bacteria</taxon>
        <taxon>Bacillati</taxon>
        <taxon>Actinomycetota</taxon>
        <taxon>Actinomycetes</taxon>
        <taxon>Kitasatosporales</taxon>
        <taxon>Streptomycetaceae</taxon>
        <taxon>Streptomyces</taxon>
        <taxon>Streptomyces aurantiacus group</taxon>
    </lineage>
</organism>